<gene>
    <name evidence="1" type="ORF">AMORRO_LOCUS9313</name>
</gene>
<evidence type="ECO:0000313" key="2">
    <source>
        <dbReference type="Proteomes" id="UP000789342"/>
    </source>
</evidence>
<accession>A0A9N9DF95</accession>
<dbReference type="Proteomes" id="UP000789342">
    <property type="component" value="Unassembled WGS sequence"/>
</dbReference>
<protein>
    <submittedName>
        <fullName evidence="1">13456_t:CDS:1</fullName>
    </submittedName>
</protein>
<name>A0A9N9DF95_9GLOM</name>
<reference evidence="1" key="1">
    <citation type="submission" date="2021-06" db="EMBL/GenBank/DDBJ databases">
        <authorList>
            <person name="Kallberg Y."/>
            <person name="Tangrot J."/>
            <person name="Rosling A."/>
        </authorList>
    </citation>
    <scope>NUCLEOTIDE SEQUENCE</scope>
    <source>
        <strain evidence="1">CL551</strain>
    </source>
</reference>
<sequence>MSDAYPEYIEEFNIEIADYNPIEPTAYMALPETMSKRNNVSTLEKSIKAFSNHKCIQPNPYWIIWDLECLTAKLTPEENAQLIWTEKIQRHKPCGYSYVVIRMDSFGNYEITSYDLYKGPNVLEKFVDKLEEELAEIQADLSSPVEIIMEPGDHITFNKATECYICKKPFIEPAPEILQQFEKAKQQLLKCPEEIPEIQSIALDVKIGYMLKVDIETPINLHNFFTDYPLVPKKQIVPENWLSLYNERLVHNKAVGGGKYVMEEKLLQTLLLKKNYIVHYRAL</sequence>
<proteinExistence type="predicted"/>
<dbReference type="AlphaFoldDB" id="A0A9N9DF95"/>
<comment type="caution">
    <text evidence="1">The sequence shown here is derived from an EMBL/GenBank/DDBJ whole genome shotgun (WGS) entry which is preliminary data.</text>
</comment>
<keyword evidence="2" id="KW-1185">Reference proteome</keyword>
<evidence type="ECO:0000313" key="1">
    <source>
        <dbReference type="EMBL" id="CAG8636187.1"/>
    </source>
</evidence>
<dbReference type="EMBL" id="CAJVPV010008915">
    <property type="protein sequence ID" value="CAG8636187.1"/>
    <property type="molecule type" value="Genomic_DNA"/>
</dbReference>
<dbReference type="OrthoDB" id="2363045at2759"/>
<organism evidence="1 2">
    <name type="scientific">Acaulospora morrowiae</name>
    <dbReference type="NCBI Taxonomy" id="94023"/>
    <lineage>
        <taxon>Eukaryota</taxon>
        <taxon>Fungi</taxon>
        <taxon>Fungi incertae sedis</taxon>
        <taxon>Mucoromycota</taxon>
        <taxon>Glomeromycotina</taxon>
        <taxon>Glomeromycetes</taxon>
        <taxon>Diversisporales</taxon>
        <taxon>Acaulosporaceae</taxon>
        <taxon>Acaulospora</taxon>
    </lineage>
</organism>